<dbReference type="Proteomes" id="UP000501058">
    <property type="component" value="Chromosome"/>
</dbReference>
<evidence type="ECO:0000256" key="9">
    <source>
        <dbReference type="ARBA" id="ARBA00023004"/>
    </source>
</evidence>
<evidence type="ECO:0000313" key="14">
    <source>
        <dbReference type="EMBL" id="QIK71200.1"/>
    </source>
</evidence>
<dbReference type="KEGG" id="prv:G7070_01485"/>
<dbReference type="EMBL" id="CP049865">
    <property type="protein sequence ID" value="QIK71200.1"/>
    <property type="molecule type" value="Genomic_DNA"/>
</dbReference>
<organism evidence="14 15">
    <name type="scientific">Propioniciclava coleopterorum</name>
    <dbReference type="NCBI Taxonomy" id="2714937"/>
    <lineage>
        <taxon>Bacteria</taxon>
        <taxon>Bacillati</taxon>
        <taxon>Actinomycetota</taxon>
        <taxon>Actinomycetes</taxon>
        <taxon>Propionibacteriales</taxon>
        <taxon>Propionibacteriaceae</taxon>
        <taxon>Propioniciclava</taxon>
    </lineage>
</organism>
<feature type="signal peptide" evidence="12">
    <location>
        <begin position="1"/>
        <end position="19"/>
    </location>
</feature>
<dbReference type="SUPFAM" id="SSF53850">
    <property type="entry name" value="Periplasmic binding protein-like II"/>
    <property type="match status" value="1"/>
</dbReference>
<comment type="pathway">
    <text evidence="2">Cofactor biosynthesis; thiamine diphosphate biosynthesis.</text>
</comment>
<evidence type="ECO:0000256" key="7">
    <source>
        <dbReference type="ARBA" id="ARBA00022898"/>
    </source>
</evidence>
<dbReference type="Gene3D" id="3.40.190.10">
    <property type="entry name" value="Periplasmic binding protein-like II"/>
    <property type="match status" value="2"/>
</dbReference>
<reference evidence="14 15" key="1">
    <citation type="submission" date="2020-03" db="EMBL/GenBank/DDBJ databases">
        <title>Propioniciclava sp. nov., isolated from Hydrophilus acuminatus.</title>
        <authorList>
            <person name="Hyun D.-W."/>
            <person name="Bae J.-W."/>
        </authorList>
    </citation>
    <scope>NUCLEOTIDE SEQUENCE [LARGE SCALE GENOMIC DNA]</scope>
    <source>
        <strain evidence="14 15">HDW11</strain>
    </source>
</reference>
<accession>A0A6G7Y2Z2</accession>
<comment type="subunit">
    <text evidence="4">Homodimer.</text>
</comment>
<evidence type="ECO:0000256" key="6">
    <source>
        <dbReference type="ARBA" id="ARBA00022723"/>
    </source>
</evidence>
<dbReference type="AlphaFoldDB" id="A0A6G7Y2Z2"/>
<dbReference type="GO" id="GO:0046872">
    <property type="term" value="F:metal ion binding"/>
    <property type="evidence" value="ECO:0007669"/>
    <property type="project" value="UniProtKB-KW"/>
</dbReference>
<dbReference type="RefSeq" id="WP_166231405.1">
    <property type="nucleotide sequence ID" value="NZ_CP049865.1"/>
</dbReference>
<comment type="catalytic activity">
    <reaction evidence="11">
        <text>N(6)-(pyridoxal phosphate)-L-lysyl-[4-amino-5-hydroxymethyl-2-methylpyrimidine phosphate synthase] + L-histidyl-[4-amino-5-hydroxymethyl-2-methylpyrimidine phosphate synthase] + 2 Fe(3+) + 4 H2O = L-lysyl-[4-amino-5-hydroxymethyl-2-methylpyrimidine phosphate synthase] + (2S)-2-amino-5-hydroxy-4-oxopentanoyl-[4-amino-5-hydroxymethyl-2-methylpyrimidine phosphate synthase] + 4-amino-2-methyl-5-(phosphooxymethyl)pyrimidine + 3-oxopropanoate + 2 Fe(2+) + 2 H(+)</text>
        <dbReference type="Rhea" id="RHEA:65756"/>
        <dbReference type="Rhea" id="RHEA-COMP:16892"/>
        <dbReference type="Rhea" id="RHEA-COMP:16893"/>
        <dbReference type="Rhea" id="RHEA-COMP:16894"/>
        <dbReference type="Rhea" id="RHEA-COMP:16895"/>
        <dbReference type="ChEBI" id="CHEBI:15377"/>
        <dbReference type="ChEBI" id="CHEBI:15378"/>
        <dbReference type="ChEBI" id="CHEBI:29033"/>
        <dbReference type="ChEBI" id="CHEBI:29034"/>
        <dbReference type="ChEBI" id="CHEBI:29969"/>
        <dbReference type="ChEBI" id="CHEBI:29979"/>
        <dbReference type="ChEBI" id="CHEBI:33190"/>
        <dbReference type="ChEBI" id="CHEBI:58354"/>
        <dbReference type="ChEBI" id="CHEBI:143915"/>
        <dbReference type="ChEBI" id="CHEBI:157692"/>
    </reaction>
    <physiologicalReaction direction="left-to-right" evidence="11">
        <dbReference type="Rhea" id="RHEA:65757"/>
    </physiologicalReaction>
</comment>
<evidence type="ECO:0000256" key="5">
    <source>
        <dbReference type="ARBA" id="ARBA00022679"/>
    </source>
</evidence>
<evidence type="ECO:0000256" key="11">
    <source>
        <dbReference type="ARBA" id="ARBA00048179"/>
    </source>
</evidence>
<dbReference type="GO" id="GO:0016740">
    <property type="term" value="F:transferase activity"/>
    <property type="evidence" value="ECO:0007669"/>
    <property type="project" value="UniProtKB-KW"/>
</dbReference>
<evidence type="ECO:0000256" key="2">
    <source>
        <dbReference type="ARBA" id="ARBA00004948"/>
    </source>
</evidence>
<evidence type="ECO:0000256" key="1">
    <source>
        <dbReference type="ARBA" id="ARBA00003469"/>
    </source>
</evidence>
<comment type="similarity">
    <text evidence="3">Belongs to the NMT1/THI5 family.</text>
</comment>
<proteinExistence type="inferred from homology"/>
<evidence type="ECO:0000256" key="3">
    <source>
        <dbReference type="ARBA" id="ARBA00009406"/>
    </source>
</evidence>
<keyword evidence="15" id="KW-1185">Reference proteome</keyword>
<dbReference type="PROSITE" id="PS51257">
    <property type="entry name" value="PROKAR_LIPOPROTEIN"/>
    <property type="match status" value="1"/>
</dbReference>
<dbReference type="InterPro" id="IPR015168">
    <property type="entry name" value="SsuA/THI5"/>
</dbReference>
<keyword evidence="12" id="KW-0732">Signal</keyword>
<feature type="domain" description="SsuA/THI5-like" evidence="13">
    <location>
        <begin position="64"/>
        <end position="275"/>
    </location>
</feature>
<keyword evidence="7" id="KW-0663">Pyridoxal phosphate</keyword>
<dbReference type="GO" id="GO:0009228">
    <property type="term" value="P:thiamine biosynthetic process"/>
    <property type="evidence" value="ECO:0007669"/>
    <property type="project" value="UniProtKB-KW"/>
</dbReference>
<evidence type="ECO:0000256" key="4">
    <source>
        <dbReference type="ARBA" id="ARBA00011738"/>
    </source>
</evidence>
<evidence type="ECO:0000256" key="12">
    <source>
        <dbReference type="SAM" id="SignalP"/>
    </source>
</evidence>
<keyword evidence="5" id="KW-0808">Transferase</keyword>
<gene>
    <name evidence="14" type="ORF">G7070_01485</name>
</gene>
<name>A0A6G7Y2Z2_9ACTN</name>
<dbReference type="Pfam" id="PF09084">
    <property type="entry name" value="NMT1"/>
    <property type="match status" value="1"/>
</dbReference>
<evidence type="ECO:0000313" key="15">
    <source>
        <dbReference type="Proteomes" id="UP000501058"/>
    </source>
</evidence>
<evidence type="ECO:0000256" key="10">
    <source>
        <dbReference type="ARBA" id="ARBA00033171"/>
    </source>
</evidence>
<comment type="function">
    <text evidence="1">Responsible for the formation of the pyrimidine heterocycle in the thiamine biosynthesis pathway. Catalyzes the formation of hydroxymethylpyrimidine phosphate (HMP-P) from histidine and pyridoxal phosphate (PLP). The protein uses PLP and the active site histidine to form HMP-P, generating an inactive enzyme. The enzyme can only undergo a single turnover, which suggests it is a suicide enzyme.</text>
</comment>
<keyword evidence="6" id="KW-0479">Metal-binding</keyword>
<keyword evidence="8" id="KW-0784">Thiamine biosynthesis</keyword>
<sequence>MKRLASAAAAALALTLSLAACTAGPAAPAPAPTTAPGATTAAPPKAAEVTWVAPSAVFLPKEEVAAYAVAVEMGYYKEENLTVKAINADGSVAAVQAVGAGSGSVTPSDLGAGLSGVAKGAPVKVIGGLVTTWPWSIAVPEGSPITDAKGLAGKKIGVISLASGSAPFARAFLQAGGVDPNQVQLLPVGLGSQAATALTSGAVDALALFNQAYSTLESSGIELSYLKNPADFDGIRSLSFTANAGQLDADPSVFERFLRATYKGMTFSAKHPDKALEMGYKVFPQILGGKDKASRFDADLASLKAWLADATPPESELLTYQWGDIPSGDWDVTQQYAIDAGQIPGKVDLAKIWYPSLLKGANDFDRKAVLAQADAYKP</sequence>
<evidence type="ECO:0000259" key="13">
    <source>
        <dbReference type="Pfam" id="PF09084"/>
    </source>
</evidence>
<dbReference type="InterPro" id="IPR027939">
    <property type="entry name" value="NMT1/THI5"/>
</dbReference>
<feature type="chain" id="PRO_5039654310" description="Thiamine pyrimidine synthase" evidence="12">
    <location>
        <begin position="20"/>
        <end position="378"/>
    </location>
</feature>
<keyword evidence="9" id="KW-0408">Iron</keyword>
<evidence type="ECO:0000256" key="8">
    <source>
        <dbReference type="ARBA" id="ARBA00022977"/>
    </source>
</evidence>
<dbReference type="PANTHER" id="PTHR31528">
    <property type="entry name" value="4-AMINO-5-HYDROXYMETHYL-2-METHYLPYRIMIDINE PHOSPHATE SYNTHASE THI11-RELATED"/>
    <property type="match status" value="1"/>
</dbReference>
<dbReference type="PANTHER" id="PTHR31528:SF1">
    <property type="entry name" value="4-AMINO-5-HYDROXYMETHYL-2-METHYLPYRIMIDINE PHOSPHATE SYNTHASE THI11-RELATED"/>
    <property type="match status" value="1"/>
</dbReference>
<protein>
    <recommendedName>
        <fullName evidence="10">Thiamine pyrimidine synthase</fullName>
    </recommendedName>
</protein>